<dbReference type="PANTHER" id="PTHR11492:SF3">
    <property type="entry name" value="NUCLEAR FACTOR 1 X-TYPE"/>
    <property type="match status" value="1"/>
</dbReference>
<dbReference type="Pfam" id="PF03165">
    <property type="entry name" value="MH1"/>
    <property type="match status" value="1"/>
</dbReference>
<dbReference type="ExpressionAtlas" id="A0A1D5RG10">
    <property type="expression patterns" value="baseline"/>
</dbReference>
<dbReference type="PROSITE" id="PS00349">
    <property type="entry name" value="CTF_NFI_1"/>
    <property type="match status" value="1"/>
</dbReference>
<dbReference type="FunCoup" id="A0A1D5RG10">
    <property type="interactions" value="1214"/>
</dbReference>
<reference evidence="13" key="1">
    <citation type="journal article" date="2007" name="Science">
        <title>Evolutionary and biomedical insights from the rhesus macaque genome.</title>
        <authorList>
            <person name="Gibbs R.A."/>
            <person name="Rogers J."/>
            <person name="Katze M.G."/>
            <person name="Bumgarner R."/>
            <person name="Weinstock G.M."/>
            <person name="Mardis E.R."/>
            <person name="Remington K.A."/>
            <person name="Strausberg R.L."/>
            <person name="Venter J.C."/>
            <person name="Wilson R.K."/>
            <person name="Batzer M.A."/>
            <person name="Bustamante C.D."/>
            <person name="Eichler E.E."/>
            <person name="Hahn M.W."/>
            <person name="Hardison R.C."/>
            <person name="Makova K.D."/>
            <person name="Miller W."/>
            <person name="Milosavljevic A."/>
            <person name="Palermo R.E."/>
            <person name="Siepel A."/>
            <person name="Sikela J.M."/>
            <person name="Attaway T."/>
            <person name="Bell S."/>
            <person name="Bernard K.E."/>
            <person name="Buhay C.J."/>
            <person name="Chandrabose M.N."/>
            <person name="Dao M."/>
            <person name="Davis C."/>
            <person name="Delehaunty K.D."/>
            <person name="Ding Y."/>
            <person name="Dinh H.H."/>
            <person name="Dugan-Rocha S."/>
            <person name="Fulton L.A."/>
            <person name="Gabisi R.A."/>
            <person name="Garner T.T."/>
            <person name="Godfrey J."/>
            <person name="Hawes A.C."/>
            <person name="Hernandez J."/>
            <person name="Hines S."/>
            <person name="Holder M."/>
            <person name="Hume J."/>
            <person name="Jhangiani S.N."/>
            <person name="Joshi V."/>
            <person name="Khan Z.M."/>
            <person name="Kirkness E.F."/>
            <person name="Cree A."/>
            <person name="Fowler R.G."/>
            <person name="Lee S."/>
            <person name="Lewis L.R."/>
            <person name="Li Z."/>
            <person name="Liu Y.-S."/>
            <person name="Moore S.M."/>
            <person name="Muzny D."/>
            <person name="Nazareth L.V."/>
            <person name="Ngo D.N."/>
            <person name="Okwuonu G.O."/>
            <person name="Pai G."/>
            <person name="Parker D."/>
            <person name="Paul H.A."/>
            <person name="Pfannkoch C."/>
            <person name="Pohl C.S."/>
            <person name="Rogers Y.-H.C."/>
            <person name="Ruiz S.J."/>
            <person name="Sabo A."/>
            <person name="Santibanez J."/>
            <person name="Schneider B.W."/>
            <person name="Smith S.M."/>
            <person name="Sodergren E."/>
            <person name="Svatek A.F."/>
            <person name="Utterback T.R."/>
            <person name="Vattathil S."/>
            <person name="Warren W."/>
            <person name="White C.S."/>
            <person name="Chinwalla A.T."/>
            <person name="Feng Y."/>
            <person name="Halpern A.L."/>
            <person name="Hillier L.W."/>
            <person name="Huang X."/>
            <person name="Minx P."/>
            <person name="Nelson J.O."/>
            <person name="Pepin K.H."/>
            <person name="Qin X."/>
            <person name="Sutton G.G."/>
            <person name="Venter E."/>
            <person name="Walenz B.P."/>
            <person name="Wallis J.W."/>
            <person name="Worley K.C."/>
            <person name="Yang S.-P."/>
            <person name="Jones S.M."/>
            <person name="Marra M.A."/>
            <person name="Rocchi M."/>
            <person name="Schein J.E."/>
            <person name="Baertsch R."/>
            <person name="Clarke L."/>
            <person name="Csuros M."/>
            <person name="Glasscock J."/>
            <person name="Harris R.A."/>
            <person name="Havlak P."/>
            <person name="Jackson A.R."/>
            <person name="Jiang H."/>
            <person name="Liu Y."/>
            <person name="Messina D.N."/>
            <person name="Shen Y."/>
            <person name="Song H.X.-Z."/>
            <person name="Wylie T."/>
            <person name="Zhang L."/>
            <person name="Birney E."/>
            <person name="Han K."/>
            <person name="Konkel M.K."/>
            <person name="Lee J."/>
            <person name="Smit A.F.A."/>
            <person name="Ullmer B."/>
            <person name="Wang H."/>
            <person name="Xing J."/>
            <person name="Burhans R."/>
            <person name="Cheng Z."/>
            <person name="Karro J.E."/>
            <person name="Ma J."/>
            <person name="Raney B."/>
            <person name="She X."/>
            <person name="Cox M.J."/>
            <person name="Demuth J.P."/>
            <person name="Dumas L.J."/>
            <person name="Han S.-G."/>
            <person name="Hopkins J."/>
            <person name="Karimpour-Fard A."/>
            <person name="Kim Y.H."/>
            <person name="Pollack J.R."/>
            <person name="Vinar T."/>
            <person name="Addo-Quaye C."/>
            <person name="Degenhardt J."/>
            <person name="Denby A."/>
            <person name="Hubisz M.J."/>
            <person name="Indap A."/>
            <person name="Kosiol C."/>
            <person name="Lahn B.T."/>
            <person name="Lawson H.A."/>
            <person name="Marklein A."/>
            <person name="Nielsen R."/>
            <person name="Vallender E.J."/>
            <person name="Clark A.G."/>
            <person name="Ferguson B."/>
            <person name="Hernandez R.D."/>
            <person name="Hirani K."/>
            <person name="Kehrer-Sawatzki H."/>
            <person name="Kolb J."/>
            <person name="Patil S."/>
            <person name="Pu L.-L."/>
            <person name="Ren Y."/>
            <person name="Smith D.G."/>
            <person name="Wheeler D.A."/>
            <person name="Schenck I."/>
            <person name="Ball E.V."/>
            <person name="Chen R."/>
            <person name="Cooper D.N."/>
            <person name="Giardine B."/>
            <person name="Hsu F."/>
            <person name="Kent W.J."/>
            <person name="Lesk A."/>
            <person name="Nelson D.L."/>
            <person name="O'brien W.E."/>
            <person name="Pruefer K."/>
            <person name="Stenson P.D."/>
            <person name="Wallace J.C."/>
            <person name="Ke H."/>
            <person name="Liu X.-M."/>
            <person name="Wang P."/>
            <person name="Xiang A.P."/>
            <person name="Yang F."/>
            <person name="Barber G.P."/>
            <person name="Haussler D."/>
            <person name="Karolchik D."/>
            <person name="Kern A.D."/>
            <person name="Kuhn R.M."/>
            <person name="Smith K.E."/>
            <person name="Zwieg A.S."/>
        </authorList>
    </citation>
    <scope>NUCLEOTIDE SEQUENCE [LARGE SCALE GENOMIC DNA]</scope>
    <source>
        <strain evidence="13">17573</strain>
    </source>
</reference>
<keyword evidence="5 9" id="KW-0238">DNA-binding</keyword>
<evidence type="ECO:0000256" key="5">
    <source>
        <dbReference type="ARBA" id="ARBA00023125"/>
    </source>
</evidence>
<dbReference type="PROSITE" id="PS51080">
    <property type="entry name" value="CTF_NFI_2"/>
    <property type="match status" value="1"/>
</dbReference>
<evidence type="ECO:0000256" key="9">
    <source>
        <dbReference type="RuleBase" id="RU000690"/>
    </source>
</evidence>
<keyword evidence="3 9" id="KW-0235">DNA replication</keyword>
<evidence type="ECO:0000259" key="11">
    <source>
        <dbReference type="PROSITE" id="PS51080"/>
    </source>
</evidence>
<keyword evidence="7 9" id="KW-0804">Transcription</keyword>
<evidence type="ECO:0000256" key="3">
    <source>
        <dbReference type="ARBA" id="ARBA00022705"/>
    </source>
</evidence>
<organism evidence="12 13">
    <name type="scientific">Macaca mulatta</name>
    <name type="common">Rhesus macaque</name>
    <dbReference type="NCBI Taxonomy" id="9544"/>
    <lineage>
        <taxon>Eukaryota</taxon>
        <taxon>Metazoa</taxon>
        <taxon>Chordata</taxon>
        <taxon>Craniata</taxon>
        <taxon>Vertebrata</taxon>
        <taxon>Euteleostomi</taxon>
        <taxon>Mammalia</taxon>
        <taxon>Eutheria</taxon>
        <taxon>Euarchontoglires</taxon>
        <taxon>Primates</taxon>
        <taxon>Haplorrhini</taxon>
        <taxon>Catarrhini</taxon>
        <taxon>Cercopithecidae</taxon>
        <taxon>Cercopithecinae</taxon>
        <taxon>Macaca</taxon>
    </lineage>
</organism>
<dbReference type="GO" id="GO:0000122">
    <property type="term" value="P:negative regulation of transcription by RNA polymerase II"/>
    <property type="evidence" value="ECO:0007669"/>
    <property type="project" value="Ensembl"/>
</dbReference>
<protein>
    <recommendedName>
        <fullName evidence="9">Nuclear factor 1</fullName>
    </recommendedName>
</protein>
<dbReference type="InterPro" id="IPR019548">
    <property type="entry name" value="CTF/NFI_DNA-bd_N"/>
</dbReference>
<dbReference type="VGNC" id="VGNC:75338">
    <property type="gene designation" value="NFIX"/>
</dbReference>
<evidence type="ECO:0000256" key="8">
    <source>
        <dbReference type="ARBA" id="ARBA00023242"/>
    </source>
</evidence>
<reference evidence="12" key="3">
    <citation type="submission" date="2025-08" db="UniProtKB">
        <authorList>
            <consortium name="Ensembl"/>
        </authorList>
    </citation>
    <scope>IDENTIFICATION</scope>
    <source>
        <strain evidence="12">17573</strain>
    </source>
</reference>
<comment type="subunit">
    <text evidence="2 9">Binds DNA as a homodimer.</text>
</comment>
<evidence type="ECO:0000313" key="13">
    <source>
        <dbReference type="Proteomes" id="UP000006718"/>
    </source>
</evidence>
<dbReference type="GeneTree" id="ENSGT00950000182916"/>
<dbReference type="GO" id="GO:0006357">
    <property type="term" value="P:regulation of transcription by RNA polymerase II"/>
    <property type="evidence" value="ECO:0000318"/>
    <property type="project" value="GO_Central"/>
</dbReference>
<sequence length="586" mass="64031">MTGCGHLSAPSPAGAQGLRRARAAWLWAAGTRALADGPVWHRRRDMWRCQCCLQMPPGAWGGEPAGPFSALFLPQEGRPQDEFHPFIEALLPHVRAFSYTWFNLQARKRKYFKKHEKRMSKDEERAVKDELLGEKPEIKQKWASRLLAKLRKDIRPEFREDFVLTITGKKPPCCVLSNPDQKGKIRRIDCLRQADKVWRLDLVMVILFKGIPLESTDGERLYKSPQCSNPGLCVQPHHIGVTIKELDLYLAYFVHTPESGQSDSSNQQGDADIKPLPNGHLSFQDCFVTSGVWNVTELVRVSQTPVATASGPNFSLADLESPSYYNINQVTLGRRSITSPPSTSTTKRPKSIDDSEMESPVDDVFYPGTGRSPAAGSSQSSGWPNDVDAGPASLKKSGKLDFCSALSSQGSSPRMAFTHHPLPVLAGVRPGSPRATASALHFPSTSIIQQSSPYFTHPTIRYHHHHGQDSLKEFVQFVCSDGSGQATGQVSPEGPRSPATASSPHLSVCLRAHRERAQKPGALLGLEQQGAGSTKRLDFLGLGAGVCVLCQGLSIMVWRGGGSIWAPLLRLLALPMVLAPSAGVNS</sequence>
<accession>A0A1D5RG10</accession>
<evidence type="ECO:0000313" key="14">
    <source>
        <dbReference type="VGNC" id="VGNC:75338"/>
    </source>
</evidence>
<keyword evidence="4 9" id="KW-0805">Transcription regulation</keyword>
<dbReference type="Proteomes" id="UP000006718">
    <property type="component" value="Chromosome 19"/>
</dbReference>
<dbReference type="InterPro" id="IPR003619">
    <property type="entry name" value="MAD_homology1_Dwarfin-type"/>
</dbReference>
<dbReference type="Pfam" id="PF00859">
    <property type="entry name" value="CTF_NFI"/>
    <property type="match status" value="1"/>
</dbReference>
<dbReference type="VEuPathDB" id="HostDB:ENSMMUG00000019292"/>
<dbReference type="Bgee" id="ENSMMUG00000019292">
    <property type="expression patterns" value="Expressed in hindlimb stylopod muscle and 21 other cell types or tissues"/>
</dbReference>
<gene>
    <name evidence="12 14" type="primary">NFIX</name>
</gene>
<dbReference type="GO" id="GO:0005634">
    <property type="term" value="C:nucleus"/>
    <property type="evidence" value="ECO:0000318"/>
    <property type="project" value="GO_Central"/>
</dbReference>
<dbReference type="SMART" id="SM00523">
    <property type="entry name" value="DWA"/>
    <property type="match status" value="1"/>
</dbReference>
<comment type="function">
    <text evidence="9">Recognizes and binds the palindromic sequence 5'-TTGGCNNNNNGCCAA-3' present in viral and cellular promoters and in the origin of replication of adenovirus type 2. These proteins are individually capable of activating transcription and replication.</text>
</comment>
<proteinExistence type="inferred from homology"/>
<dbReference type="AlphaFoldDB" id="A0A1D5RG10"/>
<evidence type="ECO:0000256" key="2">
    <source>
        <dbReference type="ARBA" id="ARBA00011432"/>
    </source>
</evidence>
<keyword evidence="13" id="KW-1185">Reference proteome</keyword>
<evidence type="ECO:0000256" key="1">
    <source>
        <dbReference type="ARBA" id="ARBA00004123"/>
    </source>
</evidence>
<dbReference type="GO" id="GO:0000981">
    <property type="term" value="F:DNA-binding transcription factor activity, RNA polymerase II-specific"/>
    <property type="evidence" value="ECO:0000318"/>
    <property type="project" value="GO_Central"/>
</dbReference>
<evidence type="ECO:0000256" key="4">
    <source>
        <dbReference type="ARBA" id="ARBA00023015"/>
    </source>
</evidence>
<reference evidence="12" key="4">
    <citation type="submission" date="2025-09" db="UniProtKB">
        <authorList>
            <consortium name="Ensembl"/>
        </authorList>
    </citation>
    <scope>IDENTIFICATION</scope>
    <source>
        <strain evidence="12">17573</strain>
    </source>
</reference>
<dbReference type="InterPro" id="IPR019739">
    <property type="entry name" value="CTF/NFI_DNA-bd_CS"/>
</dbReference>
<dbReference type="Ensembl" id="ENSMMUT00000079052.2">
    <property type="protein sequence ID" value="ENSMMUP00000059254.2"/>
    <property type="gene ID" value="ENSMMUG00000019292.4"/>
</dbReference>
<keyword evidence="8 9" id="KW-0539">Nucleus</keyword>
<dbReference type="InterPro" id="IPR020604">
    <property type="entry name" value="CTF/NFI_DNA-bd-dom"/>
</dbReference>
<dbReference type="GO" id="GO:0006260">
    <property type="term" value="P:DNA replication"/>
    <property type="evidence" value="ECO:0007669"/>
    <property type="project" value="UniProtKB-KW"/>
</dbReference>
<dbReference type="PANTHER" id="PTHR11492">
    <property type="entry name" value="NUCLEAR FACTOR I"/>
    <property type="match status" value="1"/>
</dbReference>
<keyword evidence="6 9" id="KW-0010">Activator</keyword>
<reference evidence="12" key="2">
    <citation type="submission" date="2019-01" db="EMBL/GenBank/DDBJ databases">
        <authorList>
            <person name="Graves T."/>
            <person name="Eichler E.E."/>
            <person name="Wilson R.K."/>
        </authorList>
    </citation>
    <scope>NUCLEOTIDE SEQUENCE [LARGE SCALE GENOMIC DNA]</scope>
    <source>
        <strain evidence="12">17573</strain>
    </source>
</reference>
<feature type="domain" description="CTF/NF-I" evidence="11">
    <location>
        <begin position="72"/>
        <end position="265"/>
    </location>
</feature>
<dbReference type="STRING" id="9544.ENSMMUP00000059254"/>
<dbReference type="InterPro" id="IPR000647">
    <property type="entry name" value="CTF/NFI"/>
</dbReference>
<comment type="similarity">
    <text evidence="9">Belongs to the CTF/NF-I family.</text>
</comment>
<name>A0A1D5RG10_MACMU</name>
<dbReference type="GO" id="GO:0045944">
    <property type="term" value="P:positive regulation of transcription by RNA polymerase II"/>
    <property type="evidence" value="ECO:0007669"/>
    <property type="project" value="Ensembl"/>
</dbReference>
<evidence type="ECO:0000256" key="6">
    <source>
        <dbReference type="ARBA" id="ARBA00023159"/>
    </source>
</evidence>
<comment type="subcellular location">
    <subcellularLocation>
        <location evidence="1 9">Nucleus</location>
    </subcellularLocation>
</comment>
<dbReference type="Pfam" id="PF10524">
    <property type="entry name" value="NfI_DNAbd_pre-N"/>
    <property type="match status" value="1"/>
</dbReference>
<dbReference type="GO" id="GO:0000978">
    <property type="term" value="F:RNA polymerase II cis-regulatory region sequence-specific DNA binding"/>
    <property type="evidence" value="ECO:0000318"/>
    <property type="project" value="GO_Central"/>
</dbReference>
<evidence type="ECO:0000256" key="7">
    <source>
        <dbReference type="ARBA" id="ARBA00023163"/>
    </source>
</evidence>
<feature type="region of interest" description="Disordered" evidence="10">
    <location>
        <begin position="335"/>
        <end position="391"/>
    </location>
</feature>
<feature type="compositionally biased region" description="Low complexity" evidence="10">
    <location>
        <begin position="335"/>
        <end position="346"/>
    </location>
</feature>
<dbReference type="InParanoid" id="A0A1D5RG10"/>
<evidence type="ECO:0000256" key="10">
    <source>
        <dbReference type="SAM" id="MobiDB-lite"/>
    </source>
</evidence>
<evidence type="ECO:0000313" key="12">
    <source>
        <dbReference type="Ensembl" id="ENSMMUP00000059254.2"/>
    </source>
</evidence>